<organism evidence="1 2">
    <name type="scientific">Cupriavidus pinatubonensis</name>
    <dbReference type="NCBI Taxonomy" id="248026"/>
    <lineage>
        <taxon>Bacteria</taxon>
        <taxon>Pseudomonadati</taxon>
        <taxon>Pseudomonadota</taxon>
        <taxon>Betaproteobacteria</taxon>
        <taxon>Burkholderiales</taxon>
        <taxon>Burkholderiaceae</taxon>
        <taxon>Cupriavidus</taxon>
    </lineage>
</organism>
<dbReference type="Proteomes" id="UP000701702">
    <property type="component" value="Unassembled WGS sequence"/>
</dbReference>
<keyword evidence="2" id="KW-1185">Reference proteome</keyword>
<dbReference type="EMBL" id="CAJZAF010000036">
    <property type="protein sequence ID" value="CAG9183909.1"/>
    <property type="molecule type" value="Genomic_DNA"/>
</dbReference>
<proteinExistence type="predicted"/>
<sequence>MASKLTRYLMSQRCQDVIGHGVEQAVARTRAAGLTPAGDPTILPSARPSTTVIVEAFPPAKPVRKIGATLRREPSDDPNAR</sequence>
<name>A0ABN7ZD61_9BURK</name>
<accession>A0ABN7ZD61</accession>
<dbReference type="RefSeq" id="WP_224007914.1">
    <property type="nucleotide sequence ID" value="NZ_CAJZAF010000036.1"/>
</dbReference>
<protein>
    <recommendedName>
        <fullName evidence="3">PASTA domain-containing protein</fullName>
    </recommendedName>
</protein>
<comment type="caution">
    <text evidence="1">The sequence shown here is derived from an EMBL/GenBank/DDBJ whole genome shotgun (WGS) entry which is preliminary data.</text>
</comment>
<evidence type="ECO:0008006" key="3">
    <source>
        <dbReference type="Google" id="ProtNLM"/>
    </source>
</evidence>
<evidence type="ECO:0000313" key="1">
    <source>
        <dbReference type="EMBL" id="CAG9183909.1"/>
    </source>
</evidence>
<reference evidence="1 2" key="1">
    <citation type="submission" date="2021-08" db="EMBL/GenBank/DDBJ databases">
        <authorList>
            <person name="Peeters C."/>
        </authorList>
    </citation>
    <scope>NUCLEOTIDE SEQUENCE [LARGE SCALE GENOMIC DNA]</scope>
    <source>
        <strain evidence="1 2">LMG 23994</strain>
    </source>
</reference>
<evidence type="ECO:0000313" key="2">
    <source>
        <dbReference type="Proteomes" id="UP000701702"/>
    </source>
</evidence>
<gene>
    <name evidence="1" type="ORF">LMG23994_05261</name>
</gene>